<accession>H6NNM4</accession>
<evidence type="ECO:0000313" key="1">
    <source>
        <dbReference type="EMBL" id="AFC33345.1"/>
    </source>
</evidence>
<proteinExistence type="predicted"/>
<gene>
    <name evidence="1" type="ORF">PM3016_6739</name>
</gene>
<dbReference type="EMBL" id="CP003235">
    <property type="protein sequence ID" value="AFC33345.1"/>
    <property type="molecule type" value="Genomic_DNA"/>
</dbReference>
<keyword evidence="2" id="KW-1185">Reference proteome</keyword>
<name>H6NNM4_9BACL</name>
<sequence length="63" mass="6865">MQCYLALAGGGAGLEGLNVSECRSVGVSDCRIVGVSERSELRRGEVCKGRENQCKVQTYYSYK</sequence>
<dbReference type="Proteomes" id="UP000007523">
    <property type="component" value="Chromosome"/>
</dbReference>
<dbReference type="HOGENOM" id="CLU_2881617_0_0_9"/>
<dbReference type="AlphaFoldDB" id="H6NNM4"/>
<dbReference type="KEGG" id="pmq:PM3016_6739"/>
<reference evidence="1 2" key="1">
    <citation type="journal article" date="2012" name="J. Bacteriol.">
        <title>Complete Genome Sequence of Paenibacillus mucilaginosus 3016, a Bacterium Functional as Microbial Fertilizer.</title>
        <authorList>
            <person name="Ma M."/>
            <person name="Wang Z."/>
            <person name="Li L."/>
            <person name="Jiang X."/>
            <person name="Guan D."/>
            <person name="Cao F."/>
            <person name="Chen H."/>
            <person name="Wang X."/>
            <person name="Shen D."/>
            <person name="Du B."/>
            <person name="Li J."/>
        </authorList>
    </citation>
    <scope>NUCLEOTIDE SEQUENCE [LARGE SCALE GENOMIC DNA]</scope>
    <source>
        <strain evidence="1 2">3016</strain>
    </source>
</reference>
<evidence type="ECO:0000313" key="2">
    <source>
        <dbReference type="Proteomes" id="UP000007523"/>
    </source>
</evidence>
<organism evidence="1 2">
    <name type="scientific">Paenibacillus mucilaginosus 3016</name>
    <dbReference type="NCBI Taxonomy" id="1116391"/>
    <lineage>
        <taxon>Bacteria</taxon>
        <taxon>Bacillati</taxon>
        <taxon>Bacillota</taxon>
        <taxon>Bacilli</taxon>
        <taxon>Bacillales</taxon>
        <taxon>Paenibacillaceae</taxon>
        <taxon>Paenibacillus</taxon>
    </lineage>
</organism>
<protein>
    <submittedName>
        <fullName evidence="1">Uncharacterized protein</fullName>
    </submittedName>
</protein>